<evidence type="ECO:0000313" key="2">
    <source>
        <dbReference type="EMBL" id="MBB6183710.1"/>
    </source>
</evidence>
<keyword evidence="2" id="KW-0378">Hydrolase</keyword>
<dbReference type="InterPro" id="IPR050563">
    <property type="entry name" value="4-hydroxybenzoyl-CoA_TE"/>
</dbReference>
<sequence length="138" mass="15584">MTDATPAPLFTAPIEVRWRDLDAFNHVNNAMYLTYLEQARLDWLQHLPDDWMDAHAKPVMAASELNYRAPIHWPAQVEVQLFCERLGNSSMTLGHRIVDGKDGRLYCDGRVTLVWIDPAKGTSVALPAAIREAVDNAR</sequence>
<proteinExistence type="predicted"/>
<name>A0A099CWA6_9GAMM</name>
<dbReference type="Pfam" id="PF13279">
    <property type="entry name" value="4HBT_2"/>
    <property type="match status" value="1"/>
</dbReference>
<accession>A0A099CWA6</accession>
<dbReference type="CDD" id="cd00586">
    <property type="entry name" value="4HBT"/>
    <property type="match status" value="1"/>
</dbReference>
<reference evidence="1 3" key="1">
    <citation type="submission" date="2014-09" db="EMBL/GenBank/DDBJ databases">
        <title>Xanthomonadaceae 3.5X direct submission.</title>
        <authorList>
            <person name="Fang T."/>
            <person name="Wang H."/>
        </authorList>
    </citation>
    <scope>NUCLEOTIDE SEQUENCE [LARGE SCALE GENOMIC DNA]</scope>
    <source>
        <strain evidence="1 3">3.5X</strain>
    </source>
</reference>
<dbReference type="SUPFAM" id="SSF54637">
    <property type="entry name" value="Thioesterase/thiol ester dehydrase-isomerase"/>
    <property type="match status" value="1"/>
</dbReference>
<evidence type="ECO:0000313" key="1">
    <source>
        <dbReference type="EMBL" id="KGI77922.1"/>
    </source>
</evidence>
<dbReference type="PANTHER" id="PTHR31793">
    <property type="entry name" value="4-HYDROXYBENZOYL-COA THIOESTERASE FAMILY MEMBER"/>
    <property type="match status" value="1"/>
</dbReference>
<gene>
    <name evidence="2" type="ORF">HNQ86_001055</name>
    <name evidence="1" type="ORF">LF63_0105865</name>
</gene>
<dbReference type="Proteomes" id="UP000029708">
    <property type="component" value="Unassembled WGS sequence"/>
</dbReference>
<dbReference type="GO" id="GO:0047617">
    <property type="term" value="F:fatty acyl-CoA hydrolase activity"/>
    <property type="evidence" value="ECO:0007669"/>
    <property type="project" value="TreeGrafter"/>
</dbReference>
<dbReference type="OrthoDB" id="9799036at2"/>
<dbReference type="InterPro" id="IPR029069">
    <property type="entry name" value="HotDog_dom_sf"/>
</dbReference>
<dbReference type="EC" id="3.1.2.-" evidence="2"/>
<dbReference type="PANTHER" id="PTHR31793:SF24">
    <property type="entry name" value="LONG-CHAIN ACYL-COA THIOESTERASE FADM"/>
    <property type="match status" value="1"/>
</dbReference>
<dbReference type="RefSeq" id="WP_043100291.1">
    <property type="nucleotide sequence ID" value="NZ_JACHET010000001.1"/>
</dbReference>
<dbReference type="Proteomes" id="UP000560000">
    <property type="component" value="Unassembled WGS sequence"/>
</dbReference>
<dbReference type="EMBL" id="JROI01000010">
    <property type="protein sequence ID" value="KGI77922.1"/>
    <property type="molecule type" value="Genomic_DNA"/>
</dbReference>
<dbReference type="EMBL" id="JACHET010000001">
    <property type="protein sequence ID" value="MBB6183710.1"/>
    <property type="molecule type" value="Genomic_DNA"/>
</dbReference>
<keyword evidence="3" id="KW-1185">Reference proteome</keyword>
<dbReference type="HOGENOM" id="CLU_101141_2_3_6"/>
<reference evidence="2 4" key="2">
    <citation type="submission" date="2020-08" db="EMBL/GenBank/DDBJ databases">
        <title>Genomic Encyclopedia of Type Strains, Phase IV (KMG-IV): sequencing the most valuable type-strain genomes for metagenomic binning, comparative biology and taxonomic classification.</title>
        <authorList>
            <person name="Goeker M."/>
        </authorList>
    </citation>
    <scope>NUCLEOTIDE SEQUENCE [LARGE SCALE GENOMIC DNA]</scope>
    <source>
        <strain evidence="2 4">DSM 107085</strain>
    </source>
</reference>
<protein>
    <submittedName>
        <fullName evidence="2">Acyl-CoA thioester hydrolase</fullName>
        <ecNumber evidence="2">3.1.2.-</ecNumber>
    </submittedName>
    <submittedName>
        <fullName evidence="1">Thioesterase</fullName>
    </submittedName>
</protein>
<dbReference type="Gene3D" id="3.10.129.10">
    <property type="entry name" value="Hotdog Thioesterase"/>
    <property type="match status" value="1"/>
</dbReference>
<dbReference type="STRING" id="1543381.LF63_0105865"/>
<dbReference type="AlphaFoldDB" id="A0A099CWA6"/>
<organism evidence="1 3">
    <name type="scientific">Oleiagrimonas soli</name>
    <dbReference type="NCBI Taxonomy" id="1543381"/>
    <lineage>
        <taxon>Bacteria</taxon>
        <taxon>Pseudomonadati</taxon>
        <taxon>Pseudomonadota</taxon>
        <taxon>Gammaproteobacteria</taxon>
        <taxon>Lysobacterales</taxon>
        <taxon>Rhodanobacteraceae</taxon>
        <taxon>Oleiagrimonas</taxon>
    </lineage>
</organism>
<evidence type="ECO:0000313" key="4">
    <source>
        <dbReference type="Proteomes" id="UP000560000"/>
    </source>
</evidence>
<evidence type="ECO:0000313" key="3">
    <source>
        <dbReference type="Proteomes" id="UP000029708"/>
    </source>
</evidence>
<comment type="caution">
    <text evidence="1">The sequence shown here is derived from an EMBL/GenBank/DDBJ whole genome shotgun (WGS) entry which is preliminary data.</text>
</comment>